<evidence type="ECO:0000313" key="1">
    <source>
        <dbReference type="EMBL" id="MFC4693527.1"/>
    </source>
</evidence>
<protein>
    <submittedName>
        <fullName evidence="1">Uncharacterized protein</fullName>
    </submittedName>
</protein>
<accession>A0ABV9LJ34</accession>
<comment type="caution">
    <text evidence="1">The sequence shown here is derived from an EMBL/GenBank/DDBJ whole genome shotgun (WGS) entry which is preliminary data.</text>
</comment>
<dbReference type="Proteomes" id="UP001596025">
    <property type="component" value="Unassembled WGS sequence"/>
</dbReference>
<reference evidence="2" key="1">
    <citation type="journal article" date="2019" name="Int. J. Syst. Evol. Microbiol.">
        <title>The Global Catalogue of Microorganisms (GCM) 10K type strain sequencing project: providing services to taxonomists for standard genome sequencing and annotation.</title>
        <authorList>
            <consortium name="The Broad Institute Genomics Platform"/>
            <consortium name="The Broad Institute Genome Sequencing Center for Infectious Disease"/>
            <person name="Wu L."/>
            <person name="Ma J."/>
        </authorList>
    </citation>
    <scope>NUCLEOTIDE SEQUENCE [LARGE SCALE GENOMIC DNA]</scope>
    <source>
        <strain evidence="2">CCUG 62763</strain>
    </source>
</reference>
<sequence length="136" mass="15411">MAATVLFVSVNKSFRPWMTVTQLEPWAERAWAISVAKASTCDRVIAVFDGWPVAAWRLRGAFPSPDETYLMNDGSTRPRTCLALGDPLPLLREYMEWEYPALRRGVATAKWDDLTPLAADHDHAFIDWKDQSSQVL</sequence>
<name>A0ABV9LJ34_9ACTN</name>
<proteinExistence type="predicted"/>
<dbReference type="EMBL" id="JBHSGR010000008">
    <property type="protein sequence ID" value="MFC4693527.1"/>
    <property type="molecule type" value="Genomic_DNA"/>
</dbReference>
<gene>
    <name evidence="1" type="ORF">ACFO3M_09020</name>
</gene>
<organism evidence="1 2">
    <name type="scientific">Geodermatophilus arenarius</name>
    <dbReference type="NCBI Taxonomy" id="1137990"/>
    <lineage>
        <taxon>Bacteria</taxon>
        <taxon>Bacillati</taxon>
        <taxon>Actinomycetota</taxon>
        <taxon>Actinomycetes</taxon>
        <taxon>Geodermatophilales</taxon>
        <taxon>Geodermatophilaceae</taxon>
        <taxon>Geodermatophilus</taxon>
    </lineage>
</organism>
<evidence type="ECO:0000313" key="2">
    <source>
        <dbReference type="Proteomes" id="UP001596025"/>
    </source>
</evidence>
<dbReference type="RefSeq" id="WP_387988248.1">
    <property type="nucleotide sequence ID" value="NZ_JBHSGR010000008.1"/>
</dbReference>
<keyword evidence="2" id="KW-1185">Reference proteome</keyword>